<evidence type="ECO:0000313" key="1">
    <source>
        <dbReference type="EMBL" id="AVM00769.1"/>
    </source>
</evidence>
<dbReference type="RefSeq" id="WP_105942482.1">
    <property type="nucleotide sequence ID" value="NZ_CP027433.1"/>
</dbReference>
<accession>A0A2S0KGF6</accession>
<dbReference type="AlphaFoldDB" id="A0A2S0KGF6"/>
<evidence type="ECO:0000313" key="2">
    <source>
        <dbReference type="Proteomes" id="UP000239814"/>
    </source>
</evidence>
<sequence length="93" mass="9334">MEAAATSLDPAAARPRVDALADLAVALIGSGFGSGEAFYLVELAAQGLGIGDAAVLDFGTAVSIEYVASDGSSIARTRTTGRVGTIDCRAMKL</sequence>
<keyword evidence="2" id="KW-1185">Reference proteome</keyword>
<protein>
    <submittedName>
        <fullName evidence="1">Uncharacterized protein</fullName>
    </submittedName>
</protein>
<reference evidence="1 2" key="1">
    <citation type="submission" date="2018-03" db="EMBL/GenBank/DDBJ databases">
        <title>Characteristics and genome of n-alkane degrading marine bacteria Gordonia iterans isolated from crude oil contaminated in Tae-an, South Korea.</title>
        <authorList>
            <person name="Lee S.-S."/>
            <person name="Kim H."/>
        </authorList>
    </citation>
    <scope>NUCLEOTIDE SEQUENCE [LARGE SCALE GENOMIC DNA]</scope>
    <source>
        <strain evidence="1 2">Co17</strain>
    </source>
</reference>
<dbReference type="EMBL" id="CP027433">
    <property type="protein sequence ID" value="AVM00769.1"/>
    <property type="molecule type" value="Genomic_DNA"/>
</dbReference>
<proteinExistence type="predicted"/>
<dbReference type="KEGG" id="git:C6V83_11335"/>
<gene>
    <name evidence="1" type="ORF">C6V83_11335</name>
</gene>
<dbReference type="Proteomes" id="UP000239814">
    <property type="component" value="Chromosome"/>
</dbReference>
<organism evidence="1 2">
    <name type="scientific">Gordonia iterans</name>
    <dbReference type="NCBI Taxonomy" id="1004901"/>
    <lineage>
        <taxon>Bacteria</taxon>
        <taxon>Bacillati</taxon>
        <taxon>Actinomycetota</taxon>
        <taxon>Actinomycetes</taxon>
        <taxon>Mycobacteriales</taxon>
        <taxon>Gordoniaceae</taxon>
        <taxon>Gordonia</taxon>
    </lineage>
</organism>
<name>A0A2S0KGF6_9ACTN</name>